<evidence type="ECO:0000313" key="2">
    <source>
        <dbReference type="EMBL" id="QEC70109.1"/>
    </source>
</evidence>
<dbReference type="KEGG" id="pgin:FRZ67_02580"/>
<feature type="transmembrane region" description="Helical" evidence="1">
    <location>
        <begin position="198"/>
        <end position="215"/>
    </location>
</feature>
<accession>A0A5B8VFM0</accession>
<keyword evidence="3" id="KW-1185">Reference proteome</keyword>
<dbReference type="Proteomes" id="UP000321533">
    <property type="component" value="Chromosome"/>
</dbReference>
<name>A0A5B8VFM0_9BACT</name>
<keyword evidence="1" id="KW-0812">Transmembrane</keyword>
<feature type="transmembrane region" description="Helical" evidence="1">
    <location>
        <begin position="165"/>
        <end position="186"/>
    </location>
</feature>
<dbReference type="AlphaFoldDB" id="A0A5B8VFM0"/>
<dbReference type="PANTHER" id="PTHR35337:SF1">
    <property type="entry name" value="SLR1478 PROTEIN"/>
    <property type="match status" value="1"/>
</dbReference>
<proteinExistence type="predicted"/>
<sequence length="343" mass="39615">MREAQFLKQNAEKWKLYEKEVNDEIPTDTAANRFVELTDDLAYARTFYPKSNTEKYLNGLAAVFHQKIYRNKKEKKGRIFWFWQYELPFLFKQYHKQFLFAFLFFVLFSLMGAVSAKYDDNFIRLILGDDYVNMTNLNIEKGDPFGVYKQGDSFSMFLMIAYNNISVSFFGYVLGITFSIGSVWLLFSNGMMMGAFQYYFISKGMGLKFITVVFIHGTLELWSIIIAGVSGIILGSSILFPGTYTRTASFLKAGKDGLKIVIGLIPLFLTAAFFESFVTRYTEMPLVVSLSILSGSLAFLIWYFIIYPVKLHKRMEAVKNKEISETENKNFNAWLSKKFSSEK</sequence>
<feature type="transmembrane region" description="Helical" evidence="1">
    <location>
        <begin position="260"/>
        <end position="278"/>
    </location>
</feature>
<evidence type="ECO:0000313" key="3">
    <source>
        <dbReference type="Proteomes" id="UP000321533"/>
    </source>
</evidence>
<keyword evidence="1" id="KW-1133">Transmembrane helix</keyword>
<reference evidence="2 3" key="1">
    <citation type="journal article" date="2016" name="Int. J. Syst. Evol. Microbiol.">
        <title>Panacibacter ginsenosidivorans gen. nov., sp. nov., with ginsenoside converting activity isolated from soil of a ginseng field.</title>
        <authorList>
            <person name="Siddiqi M.Z."/>
            <person name="Muhammad Shafi S."/>
            <person name="Choi K.D."/>
            <person name="Im W.T."/>
        </authorList>
    </citation>
    <scope>NUCLEOTIDE SEQUENCE [LARGE SCALE GENOMIC DNA]</scope>
    <source>
        <strain evidence="2 3">Gsoil1550</strain>
    </source>
</reference>
<gene>
    <name evidence="2" type="ORF">FRZ67_02580</name>
</gene>
<evidence type="ECO:0000256" key="1">
    <source>
        <dbReference type="SAM" id="Phobius"/>
    </source>
</evidence>
<protein>
    <submittedName>
        <fullName evidence="2">Stage II sporulation protein M</fullName>
    </submittedName>
</protein>
<feature type="transmembrane region" description="Helical" evidence="1">
    <location>
        <begin position="98"/>
        <end position="118"/>
    </location>
</feature>
<organism evidence="2 3">
    <name type="scientific">Panacibacter ginsenosidivorans</name>
    <dbReference type="NCBI Taxonomy" id="1813871"/>
    <lineage>
        <taxon>Bacteria</taxon>
        <taxon>Pseudomonadati</taxon>
        <taxon>Bacteroidota</taxon>
        <taxon>Chitinophagia</taxon>
        <taxon>Chitinophagales</taxon>
        <taxon>Chitinophagaceae</taxon>
        <taxon>Panacibacter</taxon>
    </lineage>
</organism>
<dbReference type="PANTHER" id="PTHR35337">
    <property type="entry name" value="SLR1478 PROTEIN"/>
    <property type="match status" value="1"/>
</dbReference>
<keyword evidence="1" id="KW-0472">Membrane</keyword>
<dbReference type="EMBL" id="CP042435">
    <property type="protein sequence ID" value="QEC70109.1"/>
    <property type="molecule type" value="Genomic_DNA"/>
</dbReference>
<dbReference type="OrthoDB" id="9800053at2"/>
<feature type="transmembrane region" description="Helical" evidence="1">
    <location>
        <begin position="221"/>
        <end position="240"/>
    </location>
</feature>
<dbReference type="InterPro" id="IPR002798">
    <property type="entry name" value="SpoIIM-like"/>
</dbReference>
<feature type="transmembrane region" description="Helical" evidence="1">
    <location>
        <begin position="284"/>
        <end position="305"/>
    </location>
</feature>
<dbReference type="Pfam" id="PF01944">
    <property type="entry name" value="SpoIIM"/>
    <property type="match status" value="1"/>
</dbReference>